<sequence length="436" mass="42183">MEPRERAILLLGGALLAASGRRAGPLRAAVAAAAAALVRPPGPLPAINAVLEAAHRLGLRPMFVIECFFDCSPSPALSACWAAAAAAAAFAAPVPLLWALAAALGALHAAALPIAPLEAAAAGAALALAAVLGWRRRRRAARAPGWRVGVAVVAAGSPSEGSSWPAAPDAADEAAQSGGGGGGGGGGCIGPLRIYEAASGRLFKTCASLHDAPARALSVPCCALSAPLDGARLERWAVPLKAADARGFEGVLFELHTRADGADGGGAASSSGGSHGAEVGAAKGEGLAALGGGDGNTPQPPLVEWAFDAVRGELFAGTPAAAAALAAAGGCPLAGARGGGPGCDVAPLAPLLASPGGAALARRLAFGCVAGWAGSGGGGGGGLCLIDPSSGDVVAPRALRLSDLATTHAPALRRWVDAAAARRPWLRALVANGGGG</sequence>
<evidence type="ECO:0000256" key="2">
    <source>
        <dbReference type="SAM" id="Phobius"/>
    </source>
</evidence>
<keyword evidence="2" id="KW-1133">Transmembrane helix</keyword>
<dbReference type="EMBL" id="BDRX01000059">
    <property type="protein sequence ID" value="GBF95056.1"/>
    <property type="molecule type" value="Genomic_DNA"/>
</dbReference>
<dbReference type="Proteomes" id="UP000247498">
    <property type="component" value="Unassembled WGS sequence"/>
</dbReference>
<gene>
    <name evidence="3" type="ORF">Rsub_07557</name>
</gene>
<feature type="transmembrane region" description="Helical" evidence="2">
    <location>
        <begin position="81"/>
        <end position="104"/>
    </location>
</feature>
<keyword evidence="2" id="KW-0472">Membrane</keyword>
<organism evidence="3 4">
    <name type="scientific">Raphidocelis subcapitata</name>
    <dbReference type="NCBI Taxonomy" id="307507"/>
    <lineage>
        <taxon>Eukaryota</taxon>
        <taxon>Viridiplantae</taxon>
        <taxon>Chlorophyta</taxon>
        <taxon>core chlorophytes</taxon>
        <taxon>Chlorophyceae</taxon>
        <taxon>CS clade</taxon>
        <taxon>Sphaeropleales</taxon>
        <taxon>Selenastraceae</taxon>
        <taxon>Raphidocelis</taxon>
    </lineage>
</organism>
<protein>
    <submittedName>
        <fullName evidence="3">Uncharacterized protein</fullName>
    </submittedName>
</protein>
<dbReference type="InParanoid" id="A0A2V0P5C7"/>
<comment type="caution">
    <text evidence="3">The sequence shown here is derived from an EMBL/GenBank/DDBJ whole genome shotgun (WGS) entry which is preliminary data.</text>
</comment>
<name>A0A2V0P5C7_9CHLO</name>
<reference evidence="3 4" key="1">
    <citation type="journal article" date="2018" name="Sci. Rep.">
        <title>Raphidocelis subcapitata (=Pseudokirchneriella subcapitata) provides an insight into genome evolution and environmental adaptations in the Sphaeropleales.</title>
        <authorList>
            <person name="Suzuki S."/>
            <person name="Yamaguchi H."/>
            <person name="Nakajima N."/>
            <person name="Kawachi M."/>
        </authorList>
    </citation>
    <scope>NUCLEOTIDE SEQUENCE [LARGE SCALE GENOMIC DNA]</scope>
    <source>
        <strain evidence="3 4">NIES-35</strain>
    </source>
</reference>
<proteinExistence type="predicted"/>
<feature type="compositionally biased region" description="Low complexity" evidence="1">
    <location>
        <begin position="165"/>
        <end position="175"/>
    </location>
</feature>
<keyword evidence="2" id="KW-0812">Transmembrane</keyword>
<accession>A0A2V0P5C7</accession>
<feature type="region of interest" description="Disordered" evidence="1">
    <location>
        <begin position="156"/>
        <end position="182"/>
    </location>
</feature>
<evidence type="ECO:0000313" key="4">
    <source>
        <dbReference type="Proteomes" id="UP000247498"/>
    </source>
</evidence>
<evidence type="ECO:0000313" key="3">
    <source>
        <dbReference type="EMBL" id="GBF95056.1"/>
    </source>
</evidence>
<feature type="transmembrane region" description="Helical" evidence="2">
    <location>
        <begin position="110"/>
        <end position="134"/>
    </location>
</feature>
<dbReference type="AlphaFoldDB" id="A0A2V0P5C7"/>
<evidence type="ECO:0000256" key="1">
    <source>
        <dbReference type="SAM" id="MobiDB-lite"/>
    </source>
</evidence>
<keyword evidence="4" id="KW-1185">Reference proteome</keyword>